<comment type="caution">
    <text evidence="2">The sequence shown here is derived from an EMBL/GenBank/DDBJ whole genome shotgun (WGS) entry which is preliminary data.</text>
</comment>
<accession>A0A388K6T0</accession>
<dbReference type="OrthoDB" id="60860at2759"/>
<dbReference type="Gramene" id="GBG65764">
    <property type="protein sequence ID" value="GBG65764"/>
    <property type="gene ID" value="CBR_g52355"/>
</dbReference>
<evidence type="ECO:0000313" key="2">
    <source>
        <dbReference type="EMBL" id="GBG65764.1"/>
    </source>
</evidence>
<sequence>MFSAKRRTPSGGLTERGKDKISKDDDYSVYEHTLRRLISGARISAAPPADVPGGGWFGATSCGGVGRCGSSVSTRTAGSSSKIVFRHVEEPPPSLGKSAEVAASRQGKEVDRQDDAEESSPCAICSSFSLGTSCAHCERKICEFCCRTCDGCQHVYCTSCSTPNYEERYDRTFCLDCNVEELRGGGKTHAVSFPPPFAPVERKTKMDYVPLSVAFMLCPRASSSGSNSSSSSSCSRSRGIGTASSSSSLSMFASAGAIGDAMEMEA</sequence>
<feature type="region of interest" description="Disordered" evidence="1">
    <location>
        <begin position="89"/>
        <end position="114"/>
    </location>
</feature>
<feature type="region of interest" description="Disordered" evidence="1">
    <location>
        <begin position="1"/>
        <end position="25"/>
    </location>
</feature>
<name>A0A388K6T0_CHABU</name>
<organism evidence="2 3">
    <name type="scientific">Chara braunii</name>
    <name type="common">Braun's stonewort</name>
    <dbReference type="NCBI Taxonomy" id="69332"/>
    <lineage>
        <taxon>Eukaryota</taxon>
        <taxon>Viridiplantae</taxon>
        <taxon>Streptophyta</taxon>
        <taxon>Charophyceae</taxon>
        <taxon>Charales</taxon>
        <taxon>Characeae</taxon>
        <taxon>Chara</taxon>
    </lineage>
</organism>
<reference evidence="2 3" key="1">
    <citation type="journal article" date="2018" name="Cell">
        <title>The Chara Genome: Secondary Complexity and Implications for Plant Terrestrialization.</title>
        <authorList>
            <person name="Nishiyama T."/>
            <person name="Sakayama H."/>
            <person name="Vries J.D."/>
            <person name="Buschmann H."/>
            <person name="Saint-Marcoux D."/>
            <person name="Ullrich K.K."/>
            <person name="Haas F.B."/>
            <person name="Vanderstraeten L."/>
            <person name="Becker D."/>
            <person name="Lang D."/>
            <person name="Vosolsobe S."/>
            <person name="Rombauts S."/>
            <person name="Wilhelmsson P.K.I."/>
            <person name="Janitza P."/>
            <person name="Kern R."/>
            <person name="Heyl A."/>
            <person name="Rumpler F."/>
            <person name="Villalobos L.I.A.C."/>
            <person name="Clay J.M."/>
            <person name="Skokan R."/>
            <person name="Toyoda A."/>
            <person name="Suzuki Y."/>
            <person name="Kagoshima H."/>
            <person name="Schijlen E."/>
            <person name="Tajeshwar N."/>
            <person name="Catarino B."/>
            <person name="Hetherington A.J."/>
            <person name="Saltykova A."/>
            <person name="Bonnot C."/>
            <person name="Breuninger H."/>
            <person name="Symeonidi A."/>
            <person name="Radhakrishnan G.V."/>
            <person name="Van Nieuwerburgh F."/>
            <person name="Deforce D."/>
            <person name="Chang C."/>
            <person name="Karol K.G."/>
            <person name="Hedrich R."/>
            <person name="Ulvskov P."/>
            <person name="Glockner G."/>
            <person name="Delwiche C.F."/>
            <person name="Petrasek J."/>
            <person name="Van de Peer Y."/>
            <person name="Friml J."/>
            <person name="Beilby M."/>
            <person name="Dolan L."/>
            <person name="Kohara Y."/>
            <person name="Sugano S."/>
            <person name="Fujiyama A."/>
            <person name="Delaux P.-M."/>
            <person name="Quint M."/>
            <person name="TheiBen G."/>
            <person name="Hagemann M."/>
            <person name="Harholt J."/>
            <person name="Dunand C."/>
            <person name="Zachgo S."/>
            <person name="Langdale J."/>
            <person name="Maumus F."/>
            <person name="Straeten D.V.D."/>
            <person name="Gould S.B."/>
            <person name="Rensing S.A."/>
        </authorList>
    </citation>
    <scope>NUCLEOTIDE SEQUENCE [LARGE SCALE GENOMIC DNA]</scope>
    <source>
        <strain evidence="2 3">S276</strain>
    </source>
</reference>
<dbReference type="OMA" id="CEQCQEY"/>
<dbReference type="InterPro" id="IPR022773">
    <property type="entry name" value="Siva"/>
</dbReference>
<gene>
    <name evidence="2" type="ORF">CBR_g52355</name>
</gene>
<evidence type="ECO:0000256" key="1">
    <source>
        <dbReference type="SAM" id="MobiDB-lite"/>
    </source>
</evidence>
<keyword evidence="3" id="KW-1185">Reference proteome</keyword>
<dbReference type="AlphaFoldDB" id="A0A388K6T0"/>
<evidence type="ECO:0000313" key="3">
    <source>
        <dbReference type="Proteomes" id="UP000265515"/>
    </source>
</evidence>
<dbReference type="Proteomes" id="UP000265515">
    <property type="component" value="Unassembled WGS sequence"/>
</dbReference>
<proteinExistence type="predicted"/>
<dbReference type="EMBL" id="BFEA01000065">
    <property type="protein sequence ID" value="GBG65764.1"/>
    <property type="molecule type" value="Genomic_DNA"/>
</dbReference>
<feature type="compositionally biased region" description="Basic and acidic residues" evidence="1">
    <location>
        <begin position="15"/>
        <end position="25"/>
    </location>
</feature>
<protein>
    <submittedName>
        <fullName evidence="2">Uncharacterized protein</fullName>
    </submittedName>
</protein>
<dbReference type="Pfam" id="PF05458">
    <property type="entry name" value="Siva"/>
    <property type="match status" value="1"/>
</dbReference>